<gene>
    <name evidence="1" type="ORF">M431DRAFT_340726</name>
</gene>
<name>A0A2T4AKA1_TRIHA</name>
<keyword evidence="2" id="KW-1185">Reference proteome</keyword>
<evidence type="ECO:0000313" key="1">
    <source>
        <dbReference type="EMBL" id="PTB57462.1"/>
    </source>
</evidence>
<reference evidence="1 2" key="1">
    <citation type="submission" date="2016-07" db="EMBL/GenBank/DDBJ databases">
        <title>Multiple horizontal gene transfer events from other fungi enriched the ability of initially mycotrophic Trichoderma (Ascomycota) to feed on dead plant biomass.</title>
        <authorList>
            <consortium name="DOE Joint Genome Institute"/>
            <person name="Aerts A."/>
            <person name="Atanasova L."/>
            <person name="Chenthamara K."/>
            <person name="Zhang J."/>
            <person name="Grujic M."/>
            <person name="Henrissat B."/>
            <person name="Kuo A."/>
            <person name="Salamov A."/>
            <person name="Lipzen A."/>
            <person name="Labutti K."/>
            <person name="Barry K."/>
            <person name="Miao Y."/>
            <person name="Rahimi M.J."/>
            <person name="Shen Q."/>
            <person name="Grigoriev I.V."/>
            <person name="Kubicek C.P."/>
            <person name="Druzhinina I.S."/>
        </authorList>
    </citation>
    <scope>NUCLEOTIDE SEQUENCE [LARGE SCALE GENOMIC DNA]</scope>
    <source>
        <strain evidence="1 2">CBS 226.95</strain>
    </source>
</reference>
<dbReference type="AlphaFoldDB" id="A0A2T4AKA1"/>
<dbReference type="Proteomes" id="UP000241690">
    <property type="component" value="Unassembled WGS sequence"/>
</dbReference>
<proteinExistence type="predicted"/>
<dbReference type="GeneID" id="36622982"/>
<accession>A0A2T4AKA1</accession>
<organism evidence="1 2">
    <name type="scientific">Trichoderma harzianum CBS 226.95</name>
    <dbReference type="NCBI Taxonomy" id="983964"/>
    <lineage>
        <taxon>Eukaryota</taxon>
        <taxon>Fungi</taxon>
        <taxon>Dikarya</taxon>
        <taxon>Ascomycota</taxon>
        <taxon>Pezizomycotina</taxon>
        <taxon>Sordariomycetes</taxon>
        <taxon>Hypocreomycetidae</taxon>
        <taxon>Hypocreales</taxon>
        <taxon>Hypocreaceae</taxon>
        <taxon>Trichoderma</taxon>
    </lineage>
</organism>
<dbReference type="EMBL" id="KZ679677">
    <property type="protein sequence ID" value="PTB57462.1"/>
    <property type="molecule type" value="Genomic_DNA"/>
</dbReference>
<sequence>MTWTGLSRFCFLFHDTAFAFQSRRGPTQFMPLRDSIPPSSPKFRISLHVSSTIPCLPIATSLKLLFGSRPWKWDGAPLTPSPKVKSLAPNACTKAPVKYYSVLHACDACACATNRASSELQLSTELMRPYRNSTQHQSLVTAWSEREALLMRVNPHRQSLRERGSTRCSARSSESHMALAPKLPSPLGKATGLQAQAPVLIPQIITTSDGYQPYGYFSYGHCCSYLAAHQLKASHSASPLVITAR</sequence>
<evidence type="ECO:0000313" key="2">
    <source>
        <dbReference type="Proteomes" id="UP000241690"/>
    </source>
</evidence>
<dbReference type="RefSeq" id="XP_024777139.1">
    <property type="nucleotide sequence ID" value="XM_024914416.1"/>
</dbReference>
<protein>
    <submittedName>
        <fullName evidence="1">Uncharacterized protein</fullName>
    </submittedName>
</protein>